<dbReference type="Proteomes" id="UP000051751">
    <property type="component" value="Unassembled WGS sequence"/>
</dbReference>
<accession>A0A0R2FX56</accession>
<evidence type="ECO:0000313" key="6">
    <source>
        <dbReference type="Proteomes" id="UP000051751"/>
    </source>
</evidence>
<dbReference type="EMBL" id="JQAZ01000005">
    <property type="protein sequence ID" value="KRN30981.1"/>
    <property type="molecule type" value="Genomic_DNA"/>
</dbReference>
<dbReference type="PATRIC" id="fig|81857.3.peg.1604"/>
<evidence type="ECO:0000259" key="2">
    <source>
        <dbReference type="Pfam" id="PF22725"/>
    </source>
</evidence>
<dbReference type="SUPFAM" id="SSF55347">
    <property type="entry name" value="Glyceraldehyde-3-phosphate dehydrogenase-like, C-terminal domain"/>
    <property type="match status" value="1"/>
</dbReference>
<dbReference type="Pfam" id="PF22725">
    <property type="entry name" value="GFO_IDH_MocA_C3"/>
    <property type="match status" value="1"/>
</dbReference>
<gene>
    <name evidence="3" type="ORF">IV38_GL001593</name>
    <name evidence="4" type="ORF">IV40_GL001622</name>
</gene>
<evidence type="ECO:0000313" key="3">
    <source>
        <dbReference type="EMBL" id="KRN28142.1"/>
    </source>
</evidence>
<sequence>MKLALFGSGMIVSDMLTMIGDVHNVQLEAILGTQHGLPTMQKLAAQYQIPKIYTELSECLADPNVDTVYIGLPNFLHYSYAKQALEAGKNVICEKPFTLNAGQARDLANLAQRKNLILVEAISNQYFNNYQQIQADLPKLGSLKIIDCNYSQYSSRYDAFKHGNIQTAFDPKKGGGALMDLNIYNIHFVVGLLGAPTQVHYFANIDHGIDTSGILLLEYPGLKVVCTGAKDCAAPVRSTIEGDQGDIEVIGPTNTLEKFTEHLRNQDTVTVDKRIHPHRMYQEFAAFTKMIDTHDMAEADRRMAHSLTVMDVVDAALADAQIKLG</sequence>
<dbReference type="PANTHER" id="PTHR43054">
    <property type="match status" value="1"/>
</dbReference>
<evidence type="ECO:0000313" key="4">
    <source>
        <dbReference type="EMBL" id="KRN30981.1"/>
    </source>
</evidence>
<dbReference type="InterPro" id="IPR036291">
    <property type="entry name" value="NAD(P)-bd_dom_sf"/>
</dbReference>
<keyword evidence="5" id="KW-1185">Reference proteome</keyword>
<feature type="domain" description="GFO/IDH/MocA-like oxidoreductase" evidence="2">
    <location>
        <begin position="139"/>
        <end position="248"/>
    </location>
</feature>
<dbReference type="GO" id="GO:0000166">
    <property type="term" value="F:nucleotide binding"/>
    <property type="evidence" value="ECO:0007669"/>
    <property type="project" value="InterPro"/>
</dbReference>
<dbReference type="Proteomes" id="UP000051645">
    <property type="component" value="Unassembled WGS sequence"/>
</dbReference>
<protein>
    <submittedName>
        <fullName evidence="4">Oxidoreductase</fullName>
    </submittedName>
</protein>
<reference evidence="5 6" key="1">
    <citation type="journal article" date="2015" name="Genome Announc.">
        <title>Expanding the biotechnology potential of lactobacilli through comparative genomics of 213 strains and associated genera.</title>
        <authorList>
            <person name="Sun Z."/>
            <person name="Harris H.M."/>
            <person name="McCann A."/>
            <person name="Guo C."/>
            <person name="Argimon S."/>
            <person name="Zhang W."/>
            <person name="Yang X."/>
            <person name="Jeffery I.B."/>
            <person name="Cooney J.C."/>
            <person name="Kagawa T.F."/>
            <person name="Liu W."/>
            <person name="Song Y."/>
            <person name="Salvetti E."/>
            <person name="Wrobel A."/>
            <person name="Rasinkangas P."/>
            <person name="Parkhill J."/>
            <person name="Rea M.C."/>
            <person name="O'Sullivan O."/>
            <person name="Ritari J."/>
            <person name="Douillard F.P."/>
            <person name="Paul Ross R."/>
            <person name="Yang R."/>
            <person name="Briner A.E."/>
            <person name="Felis G.E."/>
            <person name="de Vos W.M."/>
            <person name="Barrangou R."/>
            <person name="Klaenhammer T.R."/>
            <person name="Caufield P.W."/>
            <person name="Cui Y."/>
            <person name="Zhang H."/>
            <person name="O'Toole P.W."/>
        </authorList>
    </citation>
    <scope>NUCLEOTIDE SEQUENCE [LARGE SCALE GENOMIC DNA]</scope>
    <source>
        <strain evidence="3 6">ATCC BAA-66</strain>
        <strain evidence="4 5">DSM 13344</strain>
    </source>
</reference>
<proteinExistence type="predicted"/>
<organism evidence="4 5">
    <name type="scientific">Lactobacillus selangorensis</name>
    <dbReference type="NCBI Taxonomy" id="81857"/>
    <lineage>
        <taxon>Bacteria</taxon>
        <taxon>Bacillati</taxon>
        <taxon>Bacillota</taxon>
        <taxon>Bacilli</taxon>
        <taxon>Lactobacillales</taxon>
        <taxon>Lactobacillaceae</taxon>
        <taxon>Lactobacillus</taxon>
    </lineage>
</organism>
<dbReference type="SUPFAM" id="SSF51735">
    <property type="entry name" value="NAD(P)-binding Rossmann-fold domains"/>
    <property type="match status" value="1"/>
</dbReference>
<dbReference type="OrthoDB" id="9815825at2"/>
<feature type="domain" description="Gfo/Idh/MocA-like oxidoreductase N-terminal" evidence="1">
    <location>
        <begin position="2"/>
        <end position="118"/>
    </location>
</feature>
<dbReference type="EMBL" id="JQAT01000004">
    <property type="protein sequence ID" value="KRN28142.1"/>
    <property type="molecule type" value="Genomic_DNA"/>
</dbReference>
<dbReference type="InterPro" id="IPR055170">
    <property type="entry name" value="GFO_IDH_MocA-like_dom"/>
</dbReference>
<dbReference type="STRING" id="81857.IV38_GL001593"/>
<dbReference type="Gene3D" id="3.40.50.720">
    <property type="entry name" value="NAD(P)-binding Rossmann-like Domain"/>
    <property type="match status" value="1"/>
</dbReference>
<comment type="caution">
    <text evidence="4">The sequence shown here is derived from an EMBL/GenBank/DDBJ whole genome shotgun (WGS) entry which is preliminary data.</text>
</comment>
<evidence type="ECO:0000313" key="5">
    <source>
        <dbReference type="Proteomes" id="UP000051645"/>
    </source>
</evidence>
<evidence type="ECO:0000259" key="1">
    <source>
        <dbReference type="Pfam" id="PF01408"/>
    </source>
</evidence>
<dbReference type="InterPro" id="IPR000683">
    <property type="entry name" value="Gfo/Idh/MocA-like_OxRdtase_N"/>
</dbReference>
<name>A0A0R2FX56_9LACO</name>
<dbReference type="PANTHER" id="PTHR43054:SF1">
    <property type="entry name" value="SCYLLO-INOSITOL 2-DEHYDROGENASE (NADP(+)) IOLU"/>
    <property type="match status" value="1"/>
</dbReference>
<dbReference type="Gene3D" id="3.30.360.10">
    <property type="entry name" value="Dihydrodipicolinate Reductase, domain 2"/>
    <property type="match status" value="1"/>
</dbReference>
<dbReference type="AlphaFoldDB" id="A0A0R2FX56"/>
<dbReference type="RefSeq" id="WP_057770142.1">
    <property type="nucleotide sequence ID" value="NZ_JQAT01000004.1"/>
</dbReference>
<dbReference type="Pfam" id="PF01408">
    <property type="entry name" value="GFO_IDH_MocA"/>
    <property type="match status" value="1"/>
</dbReference>